<reference evidence="1 2" key="1">
    <citation type="submission" date="2018-08" db="EMBL/GenBank/DDBJ databases">
        <title>Genome and evolution of the arbuscular mycorrhizal fungus Diversispora epigaea (formerly Glomus versiforme) and its bacterial endosymbionts.</title>
        <authorList>
            <person name="Sun X."/>
            <person name="Fei Z."/>
            <person name="Harrison M."/>
        </authorList>
    </citation>
    <scope>NUCLEOTIDE SEQUENCE [LARGE SCALE GENOMIC DNA]</scope>
    <source>
        <strain evidence="1 2">IT104</strain>
    </source>
</reference>
<protein>
    <submittedName>
        <fullName evidence="1">Uncharacterized protein</fullName>
    </submittedName>
</protein>
<sequence>MRLASLKAFEELYIEVKKVPKSIINLSNEIKKLSTSQTSQINTEQIENPISEDLKKIICDQIRHNLFVKDKYPNNIKTEKFCRDILIKAFSSNSTYSDRTKWDILWCNLRSHV</sequence>
<evidence type="ECO:0000313" key="1">
    <source>
        <dbReference type="EMBL" id="RHZ79983.1"/>
    </source>
</evidence>
<dbReference type="OrthoDB" id="2430529at2759"/>
<dbReference type="AlphaFoldDB" id="A0A397J4H5"/>
<comment type="caution">
    <text evidence="1">The sequence shown here is derived from an EMBL/GenBank/DDBJ whole genome shotgun (WGS) entry which is preliminary data.</text>
</comment>
<name>A0A397J4H5_9GLOM</name>
<gene>
    <name evidence="1" type="ORF">Glove_139g162</name>
</gene>
<dbReference type="EMBL" id="PQFF01000130">
    <property type="protein sequence ID" value="RHZ79983.1"/>
    <property type="molecule type" value="Genomic_DNA"/>
</dbReference>
<accession>A0A397J4H5</accession>
<proteinExistence type="predicted"/>
<organism evidence="1 2">
    <name type="scientific">Diversispora epigaea</name>
    <dbReference type="NCBI Taxonomy" id="1348612"/>
    <lineage>
        <taxon>Eukaryota</taxon>
        <taxon>Fungi</taxon>
        <taxon>Fungi incertae sedis</taxon>
        <taxon>Mucoromycota</taxon>
        <taxon>Glomeromycotina</taxon>
        <taxon>Glomeromycetes</taxon>
        <taxon>Diversisporales</taxon>
        <taxon>Diversisporaceae</taxon>
        <taxon>Diversispora</taxon>
    </lineage>
</organism>
<keyword evidence="2" id="KW-1185">Reference proteome</keyword>
<evidence type="ECO:0000313" key="2">
    <source>
        <dbReference type="Proteomes" id="UP000266861"/>
    </source>
</evidence>
<dbReference type="Proteomes" id="UP000266861">
    <property type="component" value="Unassembled WGS sequence"/>
</dbReference>